<keyword evidence="3" id="KW-1185">Reference proteome</keyword>
<dbReference type="SUPFAM" id="SSF63418">
    <property type="entry name" value="MurE/MurF N-terminal domain"/>
    <property type="match status" value="1"/>
</dbReference>
<protein>
    <submittedName>
        <fullName evidence="2">Uncharacterized protein</fullName>
    </submittedName>
</protein>
<feature type="compositionally biased region" description="Basic residues" evidence="1">
    <location>
        <begin position="62"/>
        <end position="71"/>
    </location>
</feature>
<reference evidence="2 3" key="2">
    <citation type="submission" date="2020-05" db="EMBL/GenBank/DDBJ databases">
        <authorList>
            <person name="Khan S.A."/>
            <person name="Jeon C.O."/>
            <person name="Chun B.H."/>
        </authorList>
    </citation>
    <scope>NUCLEOTIDE SEQUENCE [LARGE SCALE GENOMIC DNA]</scope>
    <source>
        <strain evidence="2 3">H242</strain>
    </source>
</reference>
<evidence type="ECO:0000313" key="3">
    <source>
        <dbReference type="Proteomes" id="UP000500826"/>
    </source>
</evidence>
<evidence type="ECO:0000256" key="1">
    <source>
        <dbReference type="SAM" id="MobiDB-lite"/>
    </source>
</evidence>
<feature type="region of interest" description="Disordered" evidence="1">
    <location>
        <begin position="46"/>
        <end position="82"/>
    </location>
</feature>
<sequence>MRVLRTPAEAVEWLRARGAGDLQCDSRKVDAAQGFIAWPGAATDGRKSCRRRCGKAPWPARSNRRAAKRSASRAMPSPRTPA</sequence>
<gene>
    <name evidence="2" type="ORF">HK414_21150</name>
</gene>
<feature type="compositionally biased region" description="Low complexity" evidence="1">
    <location>
        <begin position="72"/>
        <end position="82"/>
    </location>
</feature>
<proteinExistence type="predicted"/>
<dbReference type="Proteomes" id="UP000500826">
    <property type="component" value="Chromosome"/>
</dbReference>
<organism evidence="2 3">
    <name type="scientific">Ramlibacter terrae</name>
    <dbReference type="NCBI Taxonomy" id="2732511"/>
    <lineage>
        <taxon>Bacteria</taxon>
        <taxon>Pseudomonadati</taxon>
        <taxon>Pseudomonadota</taxon>
        <taxon>Betaproteobacteria</taxon>
        <taxon>Burkholderiales</taxon>
        <taxon>Comamonadaceae</taxon>
        <taxon>Ramlibacter</taxon>
    </lineage>
</organism>
<evidence type="ECO:0000313" key="2">
    <source>
        <dbReference type="EMBL" id="QJW83211.1"/>
    </source>
</evidence>
<name>A0ABX6P224_9BURK</name>
<reference evidence="2 3" key="1">
    <citation type="submission" date="2020-05" db="EMBL/GenBank/DDBJ databases">
        <title>Ramlibacter rhizophilus sp. nov., isolated from rhizosphere soil of national flower Mugunghwa from South Korea.</title>
        <authorList>
            <person name="Zheng-Fei Y."/>
            <person name="Huan T."/>
        </authorList>
    </citation>
    <scope>NUCLEOTIDE SEQUENCE [LARGE SCALE GENOMIC DNA]</scope>
    <source>
        <strain evidence="2 3">H242</strain>
    </source>
</reference>
<dbReference type="EMBL" id="CP053418">
    <property type="protein sequence ID" value="QJW83211.1"/>
    <property type="molecule type" value="Genomic_DNA"/>
</dbReference>
<dbReference type="InterPro" id="IPR035911">
    <property type="entry name" value="MurE/MurF_N"/>
</dbReference>
<accession>A0ABX6P224</accession>